<reference evidence="2" key="1">
    <citation type="journal article" name="BMC Genomics">
        <title>Long-read sequencing and de novo genome assembly of marine medaka (Oryzias melastigma).</title>
        <authorList>
            <person name="Liang P."/>
            <person name="Saqib H.S.A."/>
            <person name="Ni X."/>
            <person name="Shen Y."/>
        </authorList>
    </citation>
    <scope>NUCLEOTIDE SEQUENCE</scope>
    <source>
        <strain evidence="2">Bigg-433</strain>
    </source>
</reference>
<feature type="compositionally biased region" description="Basic residues" evidence="1">
    <location>
        <begin position="71"/>
        <end position="93"/>
    </location>
</feature>
<feature type="region of interest" description="Disordered" evidence="1">
    <location>
        <begin position="1"/>
        <end position="303"/>
    </location>
</feature>
<feature type="compositionally biased region" description="Low complexity" evidence="1">
    <location>
        <begin position="1"/>
        <end position="22"/>
    </location>
</feature>
<feature type="region of interest" description="Disordered" evidence="1">
    <location>
        <begin position="332"/>
        <end position="356"/>
    </location>
</feature>
<feature type="compositionally biased region" description="Basic and acidic residues" evidence="1">
    <location>
        <begin position="44"/>
        <end position="55"/>
    </location>
</feature>
<comment type="caution">
    <text evidence="2">The sequence shown here is derived from an EMBL/GenBank/DDBJ whole genome shotgun (WGS) entry which is preliminary data.</text>
</comment>
<feature type="compositionally biased region" description="Basic and acidic residues" evidence="1">
    <location>
        <begin position="239"/>
        <end position="248"/>
    </location>
</feature>
<dbReference type="AlphaFoldDB" id="A0A834F155"/>
<evidence type="ECO:0000313" key="2">
    <source>
        <dbReference type="EMBL" id="KAF6717254.1"/>
    </source>
</evidence>
<name>A0A834F155_ORYME</name>
<proteinExistence type="predicted"/>
<feature type="compositionally biased region" description="Polar residues" evidence="1">
    <location>
        <begin position="160"/>
        <end position="180"/>
    </location>
</feature>
<gene>
    <name evidence="2" type="ORF">FQA47_008485</name>
</gene>
<sequence>MGEPPTSAARSAASPRPSASPSQPIVDLSPIKRSASSLTPQSHLEVELRDYDLEHAGQSPVGPGQEEERVHHHHHHHRCHRRRDKDREKKHRSLEKAASVQPGSTTDPSADGFSRERARERDRSRPHERRHHSSAGEKQRYYSCERYGSREPCQARSAGPSRSTSPGEGQDSGSLKQQVSGAVKVGPPTGTSTAGRGRRQLPQTPLTPRPGVAFKTASSSALPGSASVAGHQARLSRGLSEHDRHPVGHSEAPLSVTCMGSDPNLNRQHLDSSRQALLEESEDFQDAVSSHGGGRFARTAAASQRGTAEAATATAMQGRAAGVPNGYHFTLGVSPASGSGSRGTLNLREREEDDWC</sequence>
<organism evidence="2 3">
    <name type="scientific">Oryzias melastigma</name>
    <name type="common">Marine medaka</name>
    <dbReference type="NCBI Taxonomy" id="30732"/>
    <lineage>
        <taxon>Eukaryota</taxon>
        <taxon>Metazoa</taxon>
        <taxon>Chordata</taxon>
        <taxon>Craniata</taxon>
        <taxon>Vertebrata</taxon>
        <taxon>Euteleostomi</taxon>
        <taxon>Actinopterygii</taxon>
        <taxon>Neopterygii</taxon>
        <taxon>Teleostei</taxon>
        <taxon>Neoteleostei</taxon>
        <taxon>Acanthomorphata</taxon>
        <taxon>Ovalentaria</taxon>
        <taxon>Atherinomorphae</taxon>
        <taxon>Beloniformes</taxon>
        <taxon>Adrianichthyidae</taxon>
        <taxon>Oryziinae</taxon>
        <taxon>Oryzias</taxon>
    </lineage>
</organism>
<protein>
    <submittedName>
        <fullName evidence="2">Putative voltage-dependent N-type calcium channel subunit alpha-1B</fullName>
    </submittedName>
</protein>
<dbReference type="Proteomes" id="UP000646548">
    <property type="component" value="Unassembled WGS sequence"/>
</dbReference>
<evidence type="ECO:0000313" key="3">
    <source>
        <dbReference type="Proteomes" id="UP000646548"/>
    </source>
</evidence>
<accession>A0A834F155</accession>
<dbReference type="EMBL" id="WKFB01000859">
    <property type="protein sequence ID" value="KAF6717254.1"/>
    <property type="molecule type" value="Genomic_DNA"/>
</dbReference>
<evidence type="ECO:0000256" key="1">
    <source>
        <dbReference type="SAM" id="MobiDB-lite"/>
    </source>
</evidence>
<feature type="compositionally biased region" description="Basic and acidic residues" evidence="1">
    <location>
        <begin position="113"/>
        <end position="125"/>
    </location>
</feature>